<dbReference type="Gene3D" id="2.60.40.3120">
    <property type="match status" value="1"/>
</dbReference>
<evidence type="ECO:0000313" key="2">
    <source>
        <dbReference type="EMBL" id="RKX68308.1"/>
    </source>
</evidence>
<dbReference type="Pfam" id="PF18027">
    <property type="entry name" value="Pepdidase_M14_N"/>
    <property type="match status" value="1"/>
</dbReference>
<proteinExistence type="predicted"/>
<evidence type="ECO:0000259" key="1">
    <source>
        <dbReference type="Pfam" id="PF18027"/>
    </source>
</evidence>
<protein>
    <recommendedName>
        <fullName evidence="1">Cytosolic carboxypeptidase N-terminal domain-containing protein</fullName>
    </recommendedName>
</protein>
<organism evidence="2 3">
    <name type="scientific">candidate division WOR-3 bacterium</name>
    <dbReference type="NCBI Taxonomy" id="2052148"/>
    <lineage>
        <taxon>Bacteria</taxon>
        <taxon>Bacteria division WOR-3</taxon>
    </lineage>
</organism>
<evidence type="ECO:0000313" key="3">
    <source>
        <dbReference type="Proteomes" id="UP000268469"/>
    </source>
</evidence>
<dbReference type="InterPro" id="IPR040626">
    <property type="entry name" value="Pepdidase_M14_N"/>
</dbReference>
<dbReference type="Proteomes" id="UP000268469">
    <property type="component" value="Unassembled WGS sequence"/>
</dbReference>
<sequence length="121" mass="13732">MVALEANFEGGNAEDVRTIGPDHLSLRARKDRSPRPLWFYFRLTDVKGRRVRLELANASECLGGTARAWKIARPVFSYDRARWERITEAEYMGETGVFSFSQAFATSTSSRPRSRERGTTG</sequence>
<dbReference type="EMBL" id="QNBE01000178">
    <property type="protein sequence ID" value="RKX68308.1"/>
    <property type="molecule type" value="Genomic_DNA"/>
</dbReference>
<reference evidence="2 3" key="1">
    <citation type="submission" date="2018-06" db="EMBL/GenBank/DDBJ databases">
        <title>Extensive metabolic versatility and redundancy in microbially diverse, dynamic hydrothermal sediments.</title>
        <authorList>
            <person name="Dombrowski N."/>
            <person name="Teske A."/>
            <person name="Baker B.J."/>
        </authorList>
    </citation>
    <scope>NUCLEOTIDE SEQUENCE [LARGE SCALE GENOMIC DNA]</scope>
    <source>
        <strain evidence="2">B36_G15</strain>
    </source>
</reference>
<feature type="domain" description="Cytosolic carboxypeptidase N-terminal" evidence="1">
    <location>
        <begin position="5"/>
        <end position="102"/>
    </location>
</feature>
<comment type="caution">
    <text evidence="2">The sequence shown here is derived from an EMBL/GenBank/DDBJ whole genome shotgun (WGS) entry which is preliminary data.</text>
</comment>
<dbReference type="AlphaFoldDB" id="A0A660SBY0"/>
<name>A0A660SBY0_UNCW3</name>
<gene>
    <name evidence="2" type="ORF">DRP53_11000</name>
</gene>
<feature type="non-terminal residue" evidence="2">
    <location>
        <position position="121"/>
    </location>
</feature>
<accession>A0A660SBY0</accession>